<comment type="caution">
    <text evidence="2">The sequence shown here is derived from an EMBL/GenBank/DDBJ whole genome shotgun (WGS) entry which is preliminary data.</text>
</comment>
<evidence type="ECO:0000313" key="2">
    <source>
        <dbReference type="EMBL" id="CAE8667180.1"/>
    </source>
</evidence>
<feature type="non-terminal residue" evidence="2">
    <location>
        <position position="1"/>
    </location>
</feature>
<name>A0A813J3S5_POLGL</name>
<gene>
    <name evidence="2" type="ORF">PGLA2088_LOCUS16487</name>
</gene>
<feature type="compositionally biased region" description="Acidic residues" evidence="1">
    <location>
        <begin position="304"/>
        <end position="320"/>
    </location>
</feature>
<feature type="region of interest" description="Disordered" evidence="1">
    <location>
        <begin position="111"/>
        <end position="148"/>
    </location>
</feature>
<organism evidence="2 3">
    <name type="scientific">Polarella glacialis</name>
    <name type="common">Dinoflagellate</name>
    <dbReference type="NCBI Taxonomy" id="89957"/>
    <lineage>
        <taxon>Eukaryota</taxon>
        <taxon>Sar</taxon>
        <taxon>Alveolata</taxon>
        <taxon>Dinophyceae</taxon>
        <taxon>Suessiales</taxon>
        <taxon>Suessiaceae</taxon>
        <taxon>Polarella</taxon>
    </lineage>
</organism>
<accession>A0A813J3S5</accession>
<dbReference type="EMBL" id="CAJNNW010020918">
    <property type="protein sequence ID" value="CAE8667180.1"/>
    <property type="molecule type" value="Genomic_DNA"/>
</dbReference>
<evidence type="ECO:0000256" key="1">
    <source>
        <dbReference type="SAM" id="MobiDB-lite"/>
    </source>
</evidence>
<sequence>MEECSPRRPVQRCRSLCDVAVIRQLDTNRPRVGQLHVFLRILDSVASKHHLAPLPFTPRTYESIKDSCLRFREDVGESVRSMKRHFTSPGIVVDPGSPLCGSSTPRGCGDAAVGSRCGSPKKSAASPRRLRRAASAAAAQSRNPVERVSQRVAACRDHPVEGVPMKVRPEGQEQVDLAALDRNSVALMLQRSCAGRRLSGEDVARVSAERQALKARQRRNEAGGNRNFVGQNKESRKLRAAKPEIRQHVFLMQALSHCVRADNARCRRQADFEALKENATAAYRARFFEESSIHPVLHSGPEVDMTEGPEDNELEEESSCEDAAQGASRSPLTQLVQRVAKTSVSGTSEVQLPARFLEVLSKIHLPERMAAFQSLDPEIKPETMACRMFFLSRCLIRWVRRKKAAVKLRTFLQLGPPLGYQVKHGLQRFKARLARVQK</sequence>
<dbReference type="Proteomes" id="UP000626109">
    <property type="component" value="Unassembled WGS sequence"/>
</dbReference>
<proteinExistence type="predicted"/>
<reference evidence="2" key="1">
    <citation type="submission" date="2021-02" db="EMBL/GenBank/DDBJ databases">
        <authorList>
            <person name="Dougan E. K."/>
            <person name="Rhodes N."/>
            <person name="Thang M."/>
            <person name="Chan C."/>
        </authorList>
    </citation>
    <scope>NUCLEOTIDE SEQUENCE</scope>
</reference>
<protein>
    <submittedName>
        <fullName evidence="2">Uncharacterized protein</fullName>
    </submittedName>
</protein>
<dbReference type="AlphaFoldDB" id="A0A813J3S5"/>
<feature type="region of interest" description="Disordered" evidence="1">
    <location>
        <begin position="297"/>
        <end position="331"/>
    </location>
</feature>
<evidence type="ECO:0000313" key="3">
    <source>
        <dbReference type="Proteomes" id="UP000626109"/>
    </source>
</evidence>
<feature type="compositionally biased region" description="Low complexity" evidence="1">
    <location>
        <begin position="123"/>
        <end position="142"/>
    </location>
</feature>